<dbReference type="EnsemblMetazoa" id="AMEC013895-RA">
    <property type="protein sequence ID" value="AMEC013895-PA"/>
    <property type="gene ID" value="AMEC013895"/>
</dbReference>
<reference evidence="1" key="2">
    <citation type="submission" date="2020-05" db="UniProtKB">
        <authorList>
            <consortium name="EnsemblMetazoa"/>
        </authorList>
    </citation>
    <scope>IDENTIFICATION</scope>
    <source>
        <strain evidence="1">CM1001059</strain>
    </source>
</reference>
<sequence>MKSAYIGILNVSIEEELSVSVRSFASSTTPPSSWSPWQACMKNSFGLPASDGQWLAVKYVQIVSSLYWQSLAYRSRSFRSLNTCTSKSRPLSEAVRFSQSTFVPARDRSCGTSKFSWLKMSASPRRLWFML</sequence>
<protein>
    <submittedName>
        <fullName evidence="1">Uncharacterized protein</fullName>
    </submittedName>
</protein>
<reference evidence="2" key="1">
    <citation type="submission" date="2014-01" db="EMBL/GenBank/DDBJ databases">
        <title>The Genome Sequence of Anopheles melas CM1001059_A (V2).</title>
        <authorList>
            <consortium name="The Broad Institute Genomics Platform"/>
            <person name="Neafsey D.E."/>
            <person name="Besansky N."/>
            <person name="Howell P."/>
            <person name="Walton C."/>
            <person name="Young S.K."/>
            <person name="Zeng Q."/>
            <person name="Gargeya S."/>
            <person name="Fitzgerald M."/>
            <person name="Haas B."/>
            <person name="Abouelleil A."/>
            <person name="Allen A.W."/>
            <person name="Alvarado L."/>
            <person name="Arachchi H.M."/>
            <person name="Berlin A.M."/>
            <person name="Chapman S.B."/>
            <person name="Gainer-Dewar J."/>
            <person name="Goldberg J."/>
            <person name="Griggs A."/>
            <person name="Gujja S."/>
            <person name="Hansen M."/>
            <person name="Howarth C."/>
            <person name="Imamovic A."/>
            <person name="Ireland A."/>
            <person name="Larimer J."/>
            <person name="McCowan C."/>
            <person name="Murphy C."/>
            <person name="Pearson M."/>
            <person name="Poon T.W."/>
            <person name="Priest M."/>
            <person name="Roberts A."/>
            <person name="Saif S."/>
            <person name="Shea T."/>
            <person name="Sisk P."/>
            <person name="Sykes S."/>
            <person name="Wortman J."/>
            <person name="Nusbaum C."/>
            <person name="Birren B."/>
        </authorList>
    </citation>
    <scope>NUCLEOTIDE SEQUENCE [LARGE SCALE GENOMIC DNA]</scope>
    <source>
        <strain evidence="2">CM1001059</strain>
    </source>
</reference>
<evidence type="ECO:0000313" key="1">
    <source>
        <dbReference type="EnsemblMetazoa" id="AMEC013895-PA"/>
    </source>
</evidence>
<dbReference type="Proteomes" id="UP000075902">
    <property type="component" value="Unassembled WGS sequence"/>
</dbReference>
<name>A0A182U4S4_9DIPT</name>
<dbReference type="VEuPathDB" id="VectorBase:AMEC013895"/>
<dbReference type="AlphaFoldDB" id="A0A182U4S4"/>
<organism evidence="1 2">
    <name type="scientific">Anopheles melas</name>
    <dbReference type="NCBI Taxonomy" id="34690"/>
    <lineage>
        <taxon>Eukaryota</taxon>
        <taxon>Metazoa</taxon>
        <taxon>Ecdysozoa</taxon>
        <taxon>Arthropoda</taxon>
        <taxon>Hexapoda</taxon>
        <taxon>Insecta</taxon>
        <taxon>Pterygota</taxon>
        <taxon>Neoptera</taxon>
        <taxon>Endopterygota</taxon>
        <taxon>Diptera</taxon>
        <taxon>Nematocera</taxon>
        <taxon>Culicoidea</taxon>
        <taxon>Culicidae</taxon>
        <taxon>Anophelinae</taxon>
        <taxon>Anopheles</taxon>
    </lineage>
</organism>
<keyword evidence="2" id="KW-1185">Reference proteome</keyword>
<accession>A0A182U4S4</accession>
<proteinExistence type="predicted"/>
<evidence type="ECO:0000313" key="2">
    <source>
        <dbReference type="Proteomes" id="UP000075902"/>
    </source>
</evidence>